<keyword evidence="3" id="KW-0862">Zinc</keyword>
<dbReference type="InterPro" id="IPR017907">
    <property type="entry name" value="Znf_RING_CS"/>
</dbReference>
<name>A0A8C5BAS7_GADMO</name>
<evidence type="ECO:0000313" key="6">
    <source>
        <dbReference type="Ensembl" id="ENSGMOP00000043636.1"/>
    </source>
</evidence>
<evidence type="ECO:0000259" key="5">
    <source>
        <dbReference type="PROSITE" id="PS50089"/>
    </source>
</evidence>
<dbReference type="PROSITE" id="PS50089">
    <property type="entry name" value="ZF_RING_2"/>
    <property type="match status" value="1"/>
</dbReference>
<dbReference type="GeneTree" id="ENSGT00940000165823"/>
<dbReference type="PANTHER" id="PTHR25465">
    <property type="entry name" value="B-BOX DOMAIN CONTAINING"/>
    <property type="match status" value="1"/>
</dbReference>
<dbReference type="InterPro" id="IPR027370">
    <property type="entry name" value="Znf-RING_euk"/>
</dbReference>
<dbReference type="InterPro" id="IPR013083">
    <property type="entry name" value="Znf_RING/FYVE/PHD"/>
</dbReference>
<dbReference type="AlphaFoldDB" id="A0A8C5BAS7"/>
<evidence type="ECO:0000256" key="2">
    <source>
        <dbReference type="ARBA" id="ARBA00022771"/>
    </source>
</evidence>
<dbReference type="OMA" id="EECECLF"/>
<dbReference type="Pfam" id="PF13445">
    <property type="entry name" value="zf-RING_UBOX"/>
    <property type="match status" value="1"/>
</dbReference>
<evidence type="ECO:0000256" key="3">
    <source>
        <dbReference type="ARBA" id="ARBA00022833"/>
    </source>
</evidence>
<reference evidence="6" key="1">
    <citation type="submission" date="2025-08" db="UniProtKB">
        <authorList>
            <consortium name="Ensembl"/>
        </authorList>
    </citation>
    <scope>IDENTIFICATION</scope>
</reference>
<keyword evidence="1" id="KW-0479">Metal-binding</keyword>
<keyword evidence="7" id="KW-1185">Reference proteome</keyword>
<dbReference type="InterPro" id="IPR001841">
    <property type="entry name" value="Znf_RING"/>
</dbReference>
<dbReference type="SUPFAM" id="SSF57850">
    <property type="entry name" value="RING/U-box"/>
    <property type="match status" value="1"/>
</dbReference>
<evidence type="ECO:0000256" key="1">
    <source>
        <dbReference type="ARBA" id="ARBA00022723"/>
    </source>
</evidence>
<keyword evidence="2 4" id="KW-0863">Zinc-finger</keyword>
<dbReference type="SMART" id="SM00184">
    <property type="entry name" value="RING"/>
    <property type="match status" value="1"/>
</dbReference>
<dbReference type="PROSITE" id="PS00518">
    <property type="entry name" value="ZF_RING_1"/>
    <property type="match status" value="1"/>
</dbReference>
<dbReference type="GO" id="GO:0008270">
    <property type="term" value="F:zinc ion binding"/>
    <property type="evidence" value="ECO:0007669"/>
    <property type="project" value="UniProtKB-KW"/>
</dbReference>
<dbReference type="Ensembl" id="ENSGMOT00000067848.1">
    <property type="protein sequence ID" value="ENSGMOP00000043636.1"/>
    <property type="gene ID" value="ENSGMOG00000035267.1"/>
</dbReference>
<accession>A0A8C5BAS7</accession>
<organism evidence="6 7">
    <name type="scientific">Gadus morhua</name>
    <name type="common">Atlantic cod</name>
    <dbReference type="NCBI Taxonomy" id="8049"/>
    <lineage>
        <taxon>Eukaryota</taxon>
        <taxon>Metazoa</taxon>
        <taxon>Chordata</taxon>
        <taxon>Craniata</taxon>
        <taxon>Vertebrata</taxon>
        <taxon>Euteleostomi</taxon>
        <taxon>Actinopterygii</taxon>
        <taxon>Neopterygii</taxon>
        <taxon>Teleostei</taxon>
        <taxon>Neoteleostei</taxon>
        <taxon>Acanthomorphata</taxon>
        <taxon>Zeiogadaria</taxon>
        <taxon>Gadariae</taxon>
        <taxon>Gadiformes</taxon>
        <taxon>Gadoidei</taxon>
        <taxon>Gadidae</taxon>
        <taxon>Gadus</taxon>
    </lineage>
</organism>
<sequence length="162" mass="18320">MQQPCVLCLGMASASPPCSEENFSCPICLEVLSSPVSTPCGHNFCRACIETSWRSKSSYKCPLCNKCFKKRPDLQVNFLVKDLADQIRSRIQVNEEHCAKPEDWTTVEVCPQPDVRTVSRAQVQLEETLNVRTENPRDLKAALEECECLFRLIHHNTPIGRP</sequence>
<feature type="domain" description="RING-type" evidence="5">
    <location>
        <begin position="25"/>
        <end position="65"/>
    </location>
</feature>
<proteinExistence type="predicted"/>
<dbReference type="Proteomes" id="UP000694546">
    <property type="component" value="Chromosome 22"/>
</dbReference>
<dbReference type="PANTHER" id="PTHR25465:SF32">
    <property type="entry name" value="BLOODTHIRSTY-RELATED GENE FAMILY, MEMBER 16 ISOFORM X1-RELATED"/>
    <property type="match status" value="1"/>
</dbReference>
<evidence type="ECO:0000313" key="7">
    <source>
        <dbReference type="Proteomes" id="UP000694546"/>
    </source>
</evidence>
<evidence type="ECO:0000256" key="4">
    <source>
        <dbReference type="PROSITE-ProRule" id="PRU00175"/>
    </source>
</evidence>
<reference evidence="6" key="2">
    <citation type="submission" date="2025-09" db="UniProtKB">
        <authorList>
            <consortium name="Ensembl"/>
        </authorList>
    </citation>
    <scope>IDENTIFICATION</scope>
</reference>
<dbReference type="Gene3D" id="3.30.40.10">
    <property type="entry name" value="Zinc/RING finger domain, C3HC4 (zinc finger)"/>
    <property type="match status" value="1"/>
</dbReference>
<protein>
    <recommendedName>
        <fullName evidence="5">RING-type domain-containing protein</fullName>
    </recommendedName>
</protein>
<dbReference type="InterPro" id="IPR051051">
    <property type="entry name" value="E3_ubiq-ligase_TRIM/RNF"/>
</dbReference>